<comment type="caution">
    <text evidence="2">The sequence shown here is derived from an EMBL/GenBank/DDBJ whole genome shotgun (WGS) entry which is preliminary data.</text>
</comment>
<dbReference type="Proteomes" id="UP000226431">
    <property type="component" value="Unassembled WGS sequence"/>
</dbReference>
<feature type="compositionally biased region" description="Pro residues" evidence="1">
    <location>
        <begin position="69"/>
        <end position="80"/>
    </location>
</feature>
<keyword evidence="3" id="KW-1185">Reference proteome</keyword>
<evidence type="ECO:0000313" key="3">
    <source>
        <dbReference type="Proteomes" id="UP000226431"/>
    </source>
</evidence>
<protein>
    <submittedName>
        <fullName evidence="2">Uncharacterized protein</fullName>
    </submittedName>
</protein>
<dbReference type="AlphaFoldDB" id="A0A2C5XGT6"/>
<feature type="compositionally biased region" description="Polar residues" evidence="1">
    <location>
        <begin position="86"/>
        <end position="98"/>
    </location>
</feature>
<feature type="region of interest" description="Disordered" evidence="1">
    <location>
        <begin position="69"/>
        <end position="121"/>
    </location>
</feature>
<gene>
    <name evidence="2" type="ORF">CDD80_4917</name>
</gene>
<dbReference type="EMBL" id="NJES01000467">
    <property type="protein sequence ID" value="PHH71889.1"/>
    <property type="molecule type" value="Genomic_DNA"/>
</dbReference>
<sequence>MFFCLRRAESTRQVDERRVTPATTISRTHQESSALSVPRGALIGMTVDMIPANFAISPVGAITSPIFIPPSPPPPVPCSRPPSTTHTNQITNLDSNVPSAKLPPSGRNVFPANPPAQERVE</sequence>
<proteinExistence type="predicted"/>
<evidence type="ECO:0000313" key="2">
    <source>
        <dbReference type="EMBL" id="PHH71889.1"/>
    </source>
</evidence>
<reference evidence="2 3" key="1">
    <citation type="submission" date="2017-06" db="EMBL/GenBank/DDBJ databases">
        <title>Ant-infecting Ophiocordyceps genomes reveal a high diversity of potential behavioral manipulation genes and a possible major role for enterotoxins.</title>
        <authorList>
            <person name="De Bekker C."/>
            <person name="Evans H.C."/>
            <person name="Brachmann A."/>
            <person name="Hughes D.P."/>
        </authorList>
    </citation>
    <scope>NUCLEOTIDE SEQUENCE [LARGE SCALE GENOMIC DNA]</scope>
    <source>
        <strain evidence="2 3">Map16</strain>
    </source>
</reference>
<accession>A0A2C5XGT6</accession>
<name>A0A2C5XGT6_9HYPO</name>
<organism evidence="2 3">
    <name type="scientific">Ophiocordyceps camponoti-rufipedis</name>
    <dbReference type="NCBI Taxonomy" id="2004952"/>
    <lineage>
        <taxon>Eukaryota</taxon>
        <taxon>Fungi</taxon>
        <taxon>Dikarya</taxon>
        <taxon>Ascomycota</taxon>
        <taxon>Pezizomycotina</taxon>
        <taxon>Sordariomycetes</taxon>
        <taxon>Hypocreomycetidae</taxon>
        <taxon>Hypocreales</taxon>
        <taxon>Ophiocordycipitaceae</taxon>
        <taxon>Ophiocordyceps</taxon>
    </lineage>
</organism>
<evidence type="ECO:0000256" key="1">
    <source>
        <dbReference type="SAM" id="MobiDB-lite"/>
    </source>
</evidence>